<feature type="binding site" evidence="9">
    <location>
        <begin position="95"/>
        <end position="98"/>
    </location>
    <ligand>
        <name>a ribonucleoside 5'-phosphate</name>
        <dbReference type="ChEBI" id="CHEBI:58043"/>
    </ligand>
</feature>
<keyword evidence="6 9" id="KW-0665">Pyrimidine biosynthesis</keyword>
<feature type="binding site" evidence="9">
    <location>
        <begin position="16"/>
        <end position="21"/>
    </location>
    <ligand>
        <name>ATP</name>
        <dbReference type="ChEBI" id="CHEBI:30616"/>
    </ligand>
</feature>
<dbReference type="AlphaFoldDB" id="A0A9J6CMD3"/>
<feature type="binding site" evidence="9">
    <location>
        <position position="102"/>
    </location>
    <ligand>
        <name>CMP</name>
        <dbReference type="ChEBI" id="CHEBI:60377"/>
    </ligand>
</feature>
<evidence type="ECO:0000256" key="3">
    <source>
        <dbReference type="ARBA" id="ARBA00022741"/>
    </source>
</evidence>
<dbReference type="EMBL" id="JADBJN010000001">
    <property type="protein sequence ID" value="KAG5683112.1"/>
    <property type="molecule type" value="Genomic_DNA"/>
</dbReference>
<reference evidence="10" key="1">
    <citation type="submission" date="2021-03" db="EMBL/GenBank/DDBJ databases">
        <title>Chromosome level genome of the anhydrobiotic midge Polypedilum vanderplanki.</title>
        <authorList>
            <person name="Yoshida Y."/>
            <person name="Kikawada T."/>
            <person name="Gusev O."/>
        </authorList>
    </citation>
    <scope>NUCLEOTIDE SEQUENCE</scope>
    <source>
        <strain evidence="10">NIAS01</strain>
        <tissue evidence="10">Whole body or cell culture</tissue>
    </source>
</reference>
<evidence type="ECO:0000256" key="8">
    <source>
        <dbReference type="ARBA" id="ARBA00048116"/>
    </source>
</evidence>
<evidence type="ECO:0000256" key="7">
    <source>
        <dbReference type="ARBA" id="ARBA00023242"/>
    </source>
</evidence>
<evidence type="ECO:0000256" key="2">
    <source>
        <dbReference type="ARBA" id="ARBA00022679"/>
    </source>
</evidence>
<evidence type="ECO:0000256" key="9">
    <source>
        <dbReference type="HAMAP-Rule" id="MF_03172"/>
    </source>
</evidence>
<sequence>MANEKPKIIFVLGAPGAGKGTQCEKIVNSFGFKHLSAGDLLREERAREGSQFGQLIEDYITNGKIVPVEITCSLLENAMIKSKKETGVNKFLIDGFPRNEDNLQGWERQMAEKVDFLFVLFLDCSEEKCVERCLKRGQAGSGRTDDNLESLKKRFNTYLNDTMPIIDHYRSMNKVRKIDTSPSANEVFAEVELAFKEAQAANLF</sequence>
<feature type="binding site" evidence="9">
    <location>
        <position position="154"/>
    </location>
    <ligand>
        <name>a ribonucleoside 5'-phosphate</name>
        <dbReference type="ChEBI" id="CHEBI:58043"/>
    </ligand>
</feature>
<dbReference type="GO" id="GO:0006221">
    <property type="term" value="P:pyrimidine nucleotide biosynthetic process"/>
    <property type="evidence" value="ECO:0007669"/>
    <property type="project" value="UniProtKB-UniRule"/>
</dbReference>
<comment type="caution">
    <text evidence="10">The sequence shown here is derived from an EMBL/GenBank/DDBJ whole genome shotgun (WGS) entry which is preliminary data.</text>
</comment>
<dbReference type="GO" id="GO:0050145">
    <property type="term" value="F:nucleoside monophosphate kinase activity"/>
    <property type="evidence" value="ECO:0007669"/>
    <property type="project" value="UniProtKB-ARBA"/>
</dbReference>
<comment type="catalytic activity">
    <reaction evidence="9">
        <text>dCMP + ATP = dCDP + ADP</text>
        <dbReference type="Rhea" id="RHEA:25094"/>
        <dbReference type="ChEBI" id="CHEBI:30616"/>
        <dbReference type="ChEBI" id="CHEBI:57566"/>
        <dbReference type="ChEBI" id="CHEBI:58593"/>
        <dbReference type="ChEBI" id="CHEBI:456216"/>
        <dbReference type="EC" id="2.7.4.14"/>
    </reaction>
</comment>
<dbReference type="Gene3D" id="3.40.50.300">
    <property type="entry name" value="P-loop containing nucleotide triphosphate hydrolases"/>
    <property type="match status" value="1"/>
</dbReference>
<evidence type="ECO:0000313" key="11">
    <source>
        <dbReference type="Proteomes" id="UP001107558"/>
    </source>
</evidence>
<dbReference type="PRINTS" id="PR00094">
    <property type="entry name" value="ADENYLTKNASE"/>
</dbReference>
<evidence type="ECO:0000256" key="6">
    <source>
        <dbReference type="ARBA" id="ARBA00022975"/>
    </source>
</evidence>
<name>A0A9J6CMD3_POLVA</name>
<keyword evidence="5 9" id="KW-0067">ATP-binding</keyword>
<comment type="cofactor">
    <cofactor evidence="9">
        <name>Mg(2+)</name>
        <dbReference type="ChEBI" id="CHEBI:18420"/>
    </cofactor>
    <text evidence="9">Binds 1 Mg(2+) ion per monomer.</text>
</comment>
<dbReference type="InterPro" id="IPR006266">
    <property type="entry name" value="UMP_CMP_kinase"/>
</dbReference>
<dbReference type="CDD" id="cd01428">
    <property type="entry name" value="ADK"/>
    <property type="match status" value="1"/>
</dbReference>
<dbReference type="GO" id="GO:0006207">
    <property type="term" value="P:'de novo' pyrimidine nucleobase biosynthetic process"/>
    <property type="evidence" value="ECO:0007669"/>
    <property type="project" value="InterPro"/>
</dbReference>
<protein>
    <recommendedName>
        <fullName evidence="9">UMP-CMP kinase</fullName>
        <ecNumber evidence="9">2.7.4.14</ecNumber>
    </recommendedName>
    <alternativeName>
        <fullName evidence="9">Deoxycytidylate kinase</fullName>
        <shortName evidence="9">CK</shortName>
        <shortName evidence="9">dCMP kinase</shortName>
    </alternativeName>
    <alternativeName>
        <fullName evidence="9">Uridine monophosphate/cytidine monophosphate kinase</fullName>
        <shortName evidence="9">UMP/CMP kinase</shortName>
        <shortName evidence="9">UMP/CMPK</shortName>
    </alternativeName>
</protein>
<dbReference type="SUPFAM" id="SSF52540">
    <property type="entry name" value="P-loop containing nucleoside triphosphate hydrolases"/>
    <property type="match status" value="1"/>
</dbReference>
<dbReference type="GO" id="GO:0005524">
    <property type="term" value="F:ATP binding"/>
    <property type="evidence" value="ECO:0007669"/>
    <property type="project" value="UniProtKB-KW"/>
</dbReference>
<gene>
    <name evidence="10" type="ORF">PVAND_012414</name>
</gene>
<dbReference type="PROSITE" id="PS00113">
    <property type="entry name" value="ADENYLATE_KINASE"/>
    <property type="match status" value="1"/>
</dbReference>
<comment type="caution">
    <text evidence="9">Lacks conserved residue(s) required for the propagation of feature annotation.</text>
</comment>
<proteinExistence type="inferred from homology"/>
<comment type="function">
    <text evidence="9">Catalyzes the phosphorylation of pyrimidine nucleoside monophosphates at the expense of ATP. Plays an important role in de novo pyrimidine nucleotide biosynthesis. Has preference for UMP and CMP as phosphate acceptors.</text>
</comment>
<evidence type="ECO:0000256" key="5">
    <source>
        <dbReference type="ARBA" id="ARBA00022840"/>
    </source>
</evidence>
<dbReference type="OrthoDB" id="442176at2759"/>
<comment type="subunit">
    <text evidence="9">Monomer.</text>
</comment>
<feature type="binding site" evidence="9">
    <location>
        <position position="42"/>
    </location>
    <ligand>
        <name>a ribonucleoside 5'-phosphate</name>
        <dbReference type="ChEBI" id="CHEBI:58043"/>
    </ligand>
</feature>
<dbReference type="Proteomes" id="UP001107558">
    <property type="component" value="Chromosome 1"/>
</dbReference>
<comment type="catalytic activity">
    <reaction evidence="9">
        <text>CMP + ATP = CDP + ADP</text>
        <dbReference type="Rhea" id="RHEA:11600"/>
        <dbReference type="ChEBI" id="CHEBI:30616"/>
        <dbReference type="ChEBI" id="CHEBI:58069"/>
        <dbReference type="ChEBI" id="CHEBI:60377"/>
        <dbReference type="ChEBI" id="CHEBI:456216"/>
        <dbReference type="EC" id="2.7.4.14"/>
    </reaction>
</comment>
<keyword evidence="11" id="KW-1185">Reference proteome</keyword>
<accession>A0A9J6CMD3</accession>
<feature type="binding site" evidence="9">
    <location>
        <begin position="64"/>
        <end position="66"/>
    </location>
    <ligand>
        <name>a ribonucleoside 5'-phosphate</name>
        <dbReference type="ChEBI" id="CHEBI:58043"/>
    </ligand>
</feature>
<dbReference type="NCBIfam" id="TIGR01359">
    <property type="entry name" value="UMP_CMP_kin_fam"/>
    <property type="match status" value="1"/>
</dbReference>
<keyword evidence="1 9" id="KW-0963">Cytoplasm</keyword>
<organism evidence="10 11">
    <name type="scientific">Polypedilum vanderplanki</name>
    <name type="common">Sleeping chironomid midge</name>
    <dbReference type="NCBI Taxonomy" id="319348"/>
    <lineage>
        <taxon>Eukaryota</taxon>
        <taxon>Metazoa</taxon>
        <taxon>Ecdysozoa</taxon>
        <taxon>Arthropoda</taxon>
        <taxon>Hexapoda</taxon>
        <taxon>Insecta</taxon>
        <taxon>Pterygota</taxon>
        <taxon>Neoptera</taxon>
        <taxon>Endopterygota</taxon>
        <taxon>Diptera</taxon>
        <taxon>Nematocera</taxon>
        <taxon>Chironomoidea</taxon>
        <taxon>Chironomidae</taxon>
        <taxon>Chironominae</taxon>
        <taxon>Polypedilum</taxon>
        <taxon>Polypedilum</taxon>
    </lineage>
</organism>
<dbReference type="InterPro" id="IPR027417">
    <property type="entry name" value="P-loop_NTPase"/>
</dbReference>
<keyword evidence="7 9" id="KW-0539">Nucleus</keyword>
<evidence type="ECO:0000256" key="1">
    <source>
        <dbReference type="ARBA" id="ARBA00022490"/>
    </source>
</evidence>
<evidence type="ECO:0000313" key="10">
    <source>
        <dbReference type="EMBL" id="KAG5683112.1"/>
    </source>
</evidence>
<dbReference type="GO" id="GO:0005737">
    <property type="term" value="C:cytoplasm"/>
    <property type="evidence" value="ECO:0007669"/>
    <property type="project" value="UniProtKB-SubCell"/>
</dbReference>
<dbReference type="InterPro" id="IPR033690">
    <property type="entry name" value="Adenylat_kinase_CS"/>
</dbReference>
<feature type="binding site" evidence="9">
    <location>
        <position position="143"/>
    </location>
    <ligand>
        <name>a ribonucleoside 5'-phosphate</name>
        <dbReference type="ChEBI" id="CHEBI:58043"/>
    </ligand>
</feature>
<dbReference type="FunFam" id="3.40.50.300:FF:000315">
    <property type="entry name" value="Adenylate kinase 1"/>
    <property type="match status" value="1"/>
</dbReference>
<dbReference type="Pfam" id="PF00406">
    <property type="entry name" value="ADK"/>
    <property type="match status" value="1"/>
</dbReference>
<comment type="subcellular location">
    <subcellularLocation>
        <location evidence="9">Cytoplasm</location>
    </subcellularLocation>
    <subcellularLocation>
        <location evidence="9">Nucleus</location>
    </subcellularLocation>
</comment>
<comment type="similarity">
    <text evidence="9">Belongs to the adenylate kinase family. UMP-CMP kinase subfamily.</text>
</comment>
<dbReference type="PANTHER" id="PTHR23359">
    <property type="entry name" value="NUCLEOTIDE KINASE"/>
    <property type="match status" value="1"/>
</dbReference>
<dbReference type="GO" id="GO:0005634">
    <property type="term" value="C:nucleus"/>
    <property type="evidence" value="ECO:0007669"/>
    <property type="project" value="UniProtKB-SubCell"/>
</dbReference>
<dbReference type="HAMAP" id="MF_03172">
    <property type="entry name" value="Adenylate_kinase_UMP_CMP_kin"/>
    <property type="match status" value="1"/>
</dbReference>
<feature type="binding site" evidence="9">
    <location>
        <position position="182"/>
    </location>
    <ligand>
        <name>ATP</name>
        <dbReference type="ChEBI" id="CHEBI:30616"/>
    </ligand>
</feature>
<feature type="region of interest" description="NMPbind" evidence="9">
    <location>
        <begin position="36"/>
        <end position="66"/>
    </location>
</feature>
<evidence type="ECO:0000256" key="4">
    <source>
        <dbReference type="ARBA" id="ARBA00022777"/>
    </source>
</evidence>
<dbReference type="InterPro" id="IPR000850">
    <property type="entry name" value="Adenylat/UMP-CMP_kin"/>
</dbReference>
<keyword evidence="4 9" id="KW-0418">Kinase</keyword>
<dbReference type="EC" id="2.7.4.14" evidence="9"/>
<comment type="catalytic activity">
    <reaction evidence="8 9">
        <text>UMP + ATP = UDP + ADP</text>
        <dbReference type="Rhea" id="RHEA:24400"/>
        <dbReference type="ChEBI" id="CHEBI:30616"/>
        <dbReference type="ChEBI" id="CHEBI:57865"/>
        <dbReference type="ChEBI" id="CHEBI:58223"/>
        <dbReference type="ChEBI" id="CHEBI:456216"/>
        <dbReference type="EC" id="2.7.4.14"/>
    </reaction>
</comment>
<keyword evidence="2 9" id="KW-0808">Transferase</keyword>
<keyword evidence="3 9" id="KW-0547">Nucleotide-binding</keyword>
<comment type="domain">
    <text evidence="9">Consists of three domains, a large central CORE domain and two small peripheral domains, NMPbind and LID, which undergo movements during catalysis. The LID domain closes over the site of phosphoryl transfer upon ATP binding. Assembling and dissambling the active center during each catalytic cycle provides an effective means to prevent ATP hydrolysis.</text>
</comment>
<feature type="binding site" evidence="9">
    <location>
        <position position="136"/>
    </location>
    <ligand>
        <name>ATP</name>
        <dbReference type="ChEBI" id="CHEBI:30616"/>
    </ligand>
</feature>
<dbReference type="HAMAP" id="MF_00235">
    <property type="entry name" value="Adenylate_kinase_Adk"/>
    <property type="match status" value="1"/>
</dbReference>